<reference evidence="2" key="1">
    <citation type="journal article" date="2019" name="Int. J. Syst. Evol. Microbiol.">
        <title>The Global Catalogue of Microorganisms (GCM) 10K type strain sequencing project: providing services to taxonomists for standard genome sequencing and annotation.</title>
        <authorList>
            <consortium name="The Broad Institute Genomics Platform"/>
            <consortium name="The Broad Institute Genome Sequencing Center for Infectious Disease"/>
            <person name="Wu L."/>
            <person name="Ma J."/>
        </authorList>
    </citation>
    <scope>NUCLEOTIDE SEQUENCE [LARGE SCALE GENOMIC DNA]</scope>
    <source>
        <strain evidence="2">CCUG 56401</strain>
    </source>
</reference>
<sequence length="63" mass="6290">MQQMELSAESAELLPTREALGSLANVNVGVITQINVPTVVNLGDGNCIAVPSLPSAGVGQSAG</sequence>
<evidence type="ECO:0000313" key="2">
    <source>
        <dbReference type="Proteomes" id="UP001597018"/>
    </source>
</evidence>
<comment type="caution">
    <text evidence="1">The sequence shown here is derived from an EMBL/GenBank/DDBJ whole genome shotgun (WGS) entry which is preliminary data.</text>
</comment>
<evidence type="ECO:0000313" key="1">
    <source>
        <dbReference type="EMBL" id="MFD0921714.1"/>
    </source>
</evidence>
<name>A0ABW3FT13_9PSEU</name>
<dbReference type="Proteomes" id="UP001597018">
    <property type="component" value="Unassembled WGS sequence"/>
</dbReference>
<organism evidence="1 2">
    <name type="scientific">Saccharopolyspora rosea</name>
    <dbReference type="NCBI Taxonomy" id="524884"/>
    <lineage>
        <taxon>Bacteria</taxon>
        <taxon>Bacillati</taxon>
        <taxon>Actinomycetota</taxon>
        <taxon>Actinomycetes</taxon>
        <taxon>Pseudonocardiales</taxon>
        <taxon>Pseudonocardiaceae</taxon>
        <taxon>Saccharopolyspora</taxon>
    </lineage>
</organism>
<protein>
    <submittedName>
        <fullName evidence="1">Uncharacterized protein</fullName>
    </submittedName>
</protein>
<dbReference type="RefSeq" id="WP_263250251.1">
    <property type="nucleotide sequence ID" value="NZ_BAABLT010000040.1"/>
</dbReference>
<keyword evidence="2" id="KW-1185">Reference proteome</keyword>
<gene>
    <name evidence="1" type="ORF">ACFQ16_18365</name>
</gene>
<proteinExistence type="predicted"/>
<dbReference type="EMBL" id="JBHTIW010000015">
    <property type="protein sequence ID" value="MFD0921714.1"/>
    <property type="molecule type" value="Genomic_DNA"/>
</dbReference>
<accession>A0ABW3FT13</accession>